<dbReference type="NCBIfam" id="TIGR00639">
    <property type="entry name" value="PurN"/>
    <property type="match status" value="1"/>
</dbReference>
<feature type="binding site" evidence="6">
    <location>
        <position position="67"/>
    </location>
    <ligand>
        <name>(6R)-10-formyltetrahydrofolate</name>
        <dbReference type="ChEBI" id="CHEBI:195366"/>
    </ligand>
</feature>
<dbReference type="Pfam" id="PF00551">
    <property type="entry name" value="Formyl_trans_N"/>
    <property type="match status" value="1"/>
</dbReference>
<dbReference type="AlphaFoldDB" id="F6B7W4"/>
<reference evidence="8" key="1">
    <citation type="submission" date="2011-05" db="EMBL/GenBank/DDBJ databases">
        <title>Complete sequence of Desulfotomaculum carboxydivorans CO-1-SRB.</title>
        <authorList>
            <consortium name="US DOE Joint Genome Institute"/>
            <person name="Lucas S."/>
            <person name="Han J."/>
            <person name="Lapidus A."/>
            <person name="Cheng J.-F."/>
            <person name="Goodwin L."/>
            <person name="Pitluck S."/>
            <person name="Peters L."/>
            <person name="Mikhailova N."/>
            <person name="Lu M."/>
            <person name="Han C."/>
            <person name="Tapia R."/>
            <person name="Land M."/>
            <person name="Hauser L."/>
            <person name="Kyrpides N."/>
            <person name="Ivanova N."/>
            <person name="Pagani I."/>
            <person name="Stams A."/>
            <person name="Plugge C."/>
            <person name="Muyzer G."/>
            <person name="Kuever J."/>
            <person name="Parshina S."/>
            <person name="Ivanova A."/>
            <person name="Nazina T."/>
            <person name="Woyke T."/>
        </authorList>
    </citation>
    <scope>NUCLEOTIDE SEQUENCE [LARGE SCALE GENOMIC DNA]</scope>
    <source>
        <strain evidence="8">CO-1-SRB</strain>
    </source>
</reference>
<dbReference type="eggNOG" id="COG0299">
    <property type="taxonomic scope" value="Bacteria"/>
</dbReference>
<dbReference type="UniPathway" id="UPA00074">
    <property type="reaction ID" value="UER00126"/>
</dbReference>
<dbReference type="InterPro" id="IPR001555">
    <property type="entry name" value="GART_AS"/>
</dbReference>
<evidence type="ECO:0000256" key="3">
    <source>
        <dbReference type="ARBA" id="ARBA00022755"/>
    </source>
</evidence>
<comment type="catalytic activity">
    <reaction evidence="5 6">
        <text>N(1)-(5-phospho-beta-D-ribosyl)glycinamide + (6R)-10-formyltetrahydrofolate = N(2)-formyl-N(1)-(5-phospho-beta-D-ribosyl)glycinamide + (6S)-5,6,7,8-tetrahydrofolate + H(+)</text>
        <dbReference type="Rhea" id="RHEA:15053"/>
        <dbReference type="ChEBI" id="CHEBI:15378"/>
        <dbReference type="ChEBI" id="CHEBI:57453"/>
        <dbReference type="ChEBI" id="CHEBI:143788"/>
        <dbReference type="ChEBI" id="CHEBI:147286"/>
        <dbReference type="ChEBI" id="CHEBI:195366"/>
        <dbReference type="EC" id="2.1.2.2"/>
    </reaction>
</comment>
<feature type="site" description="Raises pKa of active site His" evidence="6">
    <location>
        <position position="147"/>
    </location>
</feature>
<organism evidence="8 9">
    <name type="scientific">Desulfotomaculum nigrificans (strain DSM 14880 / VKM B-2319 / CO-1-SRB)</name>
    <name type="common">Desulfotomaculum carboxydivorans</name>
    <dbReference type="NCBI Taxonomy" id="868595"/>
    <lineage>
        <taxon>Bacteria</taxon>
        <taxon>Bacillati</taxon>
        <taxon>Bacillota</taxon>
        <taxon>Clostridia</taxon>
        <taxon>Eubacteriales</taxon>
        <taxon>Desulfotomaculaceae</taxon>
        <taxon>Desulfotomaculum</taxon>
    </lineage>
</organism>
<evidence type="ECO:0000256" key="6">
    <source>
        <dbReference type="HAMAP-Rule" id="MF_01930"/>
    </source>
</evidence>
<comment type="similarity">
    <text evidence="4 6">Belongs to the GART family.</text>
</comment>
<gene>
    <name evidence="6" type="primary">purN</name>
    <name evidence="8" type="ordered locus">Desca_1754</name>
</gene>
<evidence type="ECO:0000259" key="7">
    <source>
        <dbReference type="Pfam" id="PF00551"/>
    </source>
</evidence>
<feature type="domain" description="Formyl transferase N-terminal" evidence="7">
    <location>
        <begin position="5"/>
        <end position="184"/>
    </location>
</feature>
<dbReference type="EC" id="2.1.2.2" evidence="6"/>
<dbReference type="GO" id="GO:0004644">
    <property type="term" value="F:phosphoribosylglycinamide formyltransferase activity"/>
    <property type="evidence" value="ECO:0007669"/>
    <property type="project" value="UniProtKB-UniRule"/>
</dbReference>
<dbReference type="Proteomes" id="UP000009226">
    <property type="component" value="Chromosome"/>
</dbReference>
<name>F6B7W4_DESCC</name>
<dbReference type="FunFam" id="3.40.50.170:FF:000007">
    <property type="entry name" value="Phosphoribosylglycinamide formyltransferase"/>
    <property type="match status" value="1"/>
</dbReference>
<dbReference type="HAMAP" id="MF_01930">
    <property type="entry name" value="PurN"/>
    <property type="match status" value="1"/>
</dbReference>
<dbReference type="GO" id="GO:0006189">
    <property type="term" value="P:'de novo' IMP biosynthetic process"/>
    <property type="evidence" value="ECO:0007669"/>
    <property type="project" value="UniProtKB-UniRule"/>
</dbReference>
<evidence type="ECO:0000256" key="1">
    <source>
        <dbReference type="ARBA" id="ARBA00005054"/>
    </source>
</evidence>
<dbReference type="HOGENOM" id="CLU_038395_1_0_9"/>
<keyword evidence="9" id="KW-1185">Reference proteome</keyword>
<feature type="active site" description="Proton donor" evidence="6">
    <location>
        <position position="111"/>
    </location>
</feature>
<dbReference type="GO" id="GO:0005737">
    <property type="term" value="C:cytoplasm"/>
    <property type="evidence" value="ECO:0007669"/>
    <property type="project" value="TreeGrafter"/>
</dbReference>
<sequence length="210" mass="22856">MEKLRLGVLASGRGSNLQSIMDACRQGAIPAEVVVVISDKATALALERARAAGIAAHFVDIKSFPDKAAYEQVIVDILKEHRVQLVCLAGYMRLVGPTLLKAYHNQIMNIHPALLPSFPGRHGQLDALNYGVKISGCTVHFVDEGMDTGPIILQAAVPVLDDDTEDTLAARILEQEHRLYPQAIKLFAEGRLQLQGRRVMIKKASAIGND</sequence>
<evidence type="ECO:0000313" key="9">
    <source>
        <dbReference type="Proteomes" id="UP000009226"/>
    </source>
</evidence>
<dbReference type="KEGG" id="dca:Desca_1754"/>
<accession>F6B7W4</accession>
<dbReference type="STRING" id="868595.Desca_1754"/>
<dbReference type="InterPro" id="IPR004607">
    <property type="entry name" value="GART"/>
</dbReference>
<evidence type="ECO:0000313" key="8">
    <source>
        <dbReference type="EMBL" id="AEF94601.1"/>
    </source>
</evidence>
<comment type="pathway">
    <text evidence="1 6">Purine metabolism; IMP biosynthesis via de novo pathway; N(2)-formyl-N(1)-(5-phospho-D-ribosyl)glycinamide from N(1)-(5-phospho-D-ribosyl)glycinamide (10-formyl THF route): step 1/1.</text>
</comment>
<feature type="binding site" evidence="6">
    <location>
        <position position="109"/>
    </location>
    <ligand>
        <name>(6R)-10-formyltetrahydrofolate</name>
        <dbReference type="ChEBI" id="CHEBI:195366"/>
    </ligand>
</feature>
<dbReference type="Gene3D" id="3.40.50.170">
    <property type="entry name" value="Formyl transferase, N-terminal domain"/>
    <property type="match status" value="1"/>
</dbReference>
<feature type="binding site" evidence="6">
    <location>
        <begin position="92"/>
        <end position="95"/>
    </location>
    <ligand>
        <name>(6R)-10-formyltetrahydrofolate</name>
        <dbReference type="ChEBI" id="CHEBI:195366"/>
    </ligand>
</feature>
<dbReference type="PROSITE" id="PS00373">
    <property type="entry name" value="GART"/>
    <property type="match status" value="1"/>
</dbReference>
<protein>
    <recommendedName>
        <fullName evidence="6">Phosphoribosylglycinamide formyltransferase</fullName>
        <ecNumber evidence="6">2.1.2.2</ecNumber>
    </recommendedName>
    <alternativeName>
        <fullName evidence="6">5'-phosphoribosylglycinamide transformylase</fullName>
    </alternativeName>
    <alternativeName>
        <fullName evidence="6">GAR transformylase</fullName>
        <shortName evidence="6">GART</shortName>
    </alternativeName>
</protein>
<evidence type="ECO:0000256" key="4">
    <source>
        <dbReference type="ARBA" id="ARBA00038440"/>
    </source>
</evidence>
<evidence type="ECO:0000256" key="5">
    <source>
        <dbReference type="ARBA" id="ARBA00047664"/>
    </source>
</evidence>
<dbReference type="PANTHER" id="PTHR43369:SF2">
    <property type="entry name" value="PHOSPHORIBOSYLGLYCINAMIDE FORMYLTRANSFERASE"/>
    <property type="match status" value="1"/>
</dbReference>
<dbReference type="CDD" id="cd08645">
    <property type="entry name" value="FMT_core_GART"/>
    <property type="match status" value="1"/>
</dbReference>
<dbReference type="InterPro" id="IPR036477">
    <property type="entry name" value="Formyl_transf_N_sf"/>
</dbReference>
<keyword evidence="3 6" id="KW-0658">Purine biosynthesis</keyword>
<feature type="binding site" evidence="6">
    <location>
        <begin position="14"/>
        <end position="16"/>
    </location>
    <ligand>
        <name>N(1)-(5-phospho-beta-D-ribosyl)glycinamide</name>
        <dbReference type="ChEBI" id="CHEBI:143788"/>
    </ligand>
</feature>
<dbReference type="InterPro" id="IPR002376">
    <property type="entry name" value="Formyl_transf_N"/>
</dbReference>
<dbReference type="EMBL" id="CP002736">
    <property type="protein sequence ID" value="AEF94601.1"/>
    <property type="molecule type" value="Genomic_DNA"/>
</dbReference>
<dbReference type="SUPFAM" id="SSF53328">
    <property type="entry name" value="Formyltransferase"/>
    <property type="match status" value="1"/>
</dbReference>
<comment type="function">
    <text evidence="6">Catalyzes the transfer of a formyl group from 10-formyltetrahydrofolate to 5-phospho-ribosyl-glycinamide (GAR), producing 5-phospho-ribosyl-N-formylglycinamide (FGAR) and tetrahydrofolate.</text>
</comment>
<dbReference type="PANTHER" id="PTHR43369">
    <property type="entry name" value="PHOSPHORIBOSYLGLYCINAMIDE FORMYLTRANSFERASE"/>
    <property type="match status" value="1"/>
</dbReference>
<dbReference type="RefSeq" id="WP_003544074.1">
    <property type="nucleotide sequence ID" value="NC_015565.1"/>
</dbReference>
<keyword evidence="2 6" id="KW-0808">Transferase</keyword>
<proteinExistence type="inferred from homology"/>
<evidence type="ECO:0000256" key="2">
    <source>
        <dbReference type="ARBA" id="ARBA00022679"/>
    </source>
</evidence>